<dbReference type="Gene3D" id="3.40.605.10">
    <property type="entry name" value="Aldehyde Dehydrogenase, Chain A, domain 1"/>
    <property type="match status" value="1"/>
</dbReference>
<organism evidence="3 4">
    <name type="scientific">Klebsiella pneumoniae</name>
    <dbReference type="NCBI Taxonomy" id="573"/>
    <lineage>
        <taxon>Bacteria</taxon>
        <taxon>Pseudomonadati</taxon>
        <taxon>Pseudomonadota</taxon>
        <taxon>Gammaproteobacteria</taxon>
        <taxon>Enterobacterales</taxon>
        <taxon>Enterobacteriaceae</taxon>
        <taxon>Klebsiella/Raoultella group</taxon>
        <taxon>Klebsiella</taxon>
        <taxon>Klebsiella pneumoniae complex</taxon>
    </lineage>
</organism>
<dbReference type="InterPro" id="IPR016161">
    <property type="entry name" value="Ald_DH/histidinol_DH"/>
</dbReference>
<dbReference type="InterPro" id="IPR047110">
    <property type="entry name" value="GABD/Sad-like"/>
</dbReference>
<dbReference type="Proteomes" id="UP000254799">
    <property type="component" value="Unassembled WGS sequence"/>
</dbReference>
<dbReference type="PANTHER" id="PTHR43217">
    <property type="entry name" value="SUCCINATE SEMIALDEHYDE DEHYDROGENASE [NAD(P)+] SAD"/>
    <property type="match status" value="1"/>
</dbReference>
<accession>A0A377WKA8</accession>
<dbReference type="SUPFAM" id="SSF53720">
    <property type="entry name" value="ALDH-like"/>
    <property type="match status" value="1"/>
</dbReference>
<dbReference type="GO" id="GO:0004777">
    <property type="term" value="F:succinate-semialdehyde dehydrogenase (NAD+) activity"/>
    <property type="evidence" value="ECO:0007669"/>
    <property type="project" value="TreeGrafter"/>
</dbReference>
<proteinExistence type="predicted"/>
<sequence>MMNLSATHAVSVNPTTGEVVSSLPWASEREVDAAIALAAAGYRQWRQTPLADRADALRRIGAALRARGEEVAQMITLEMGKPIAQARGEVAKSANLCDWYAEHGPAMLATEATLVENNQAVIEYRPLGAILAVMPWNFPVWQVMRGAVPILLAGNSYLLKHAPNVMGSARLLGEIFCRRRPAGWCIWLGERHQ</sequence>
<reference evidence="3 4" key="1">
    <citation type="submission" date="2018-06" db="EMBL/GenBank/DDBJ databases">
        <authorList>
            <consortium name="Pathogen Informatics"/>
            <person name="Doyle S."/>
        </authorList>
    </citation>
    <scope>NUCLEOTIDE SEQUENCE [LARGE SCALE GENOMIC DNA]</scope>
    <source>
        <strain evidence="3 4">NCTC8849</strain>
    </source>
</reference>
<evidence type="ECO:0000259" key="2">
    <source>
        <dbReference type="Pfam" id="PF00171"/>
    </source>
</evidence>
<dbReference type="EC" id="1.2.1.16" evidence="3"/>
<protein>
    <submittedName>
        <fullName evidence="3">Succinate-semialdehyde dehydrogenase</fullName>
        <ecNumber evidence="3">1.2.1.16</ecNumber>
    </submittedName>
</protein>
<dbReference type="Pfam" id="PF00171">
    <property type="entry name" value="Aldedh"/>
    <property type="match status" value="1"/>
</dbReference>
<dbReference type="PANTHER" id="PTHR43217:SF1">
    <property type="entry name" value="SUCCINATE SEMIALDEHYDE DEHYDROGENASE [NAD(P)+] SAD"/>
    <property type="match status" value="1"/>
</dbReference>
<dbReference type="EMBL" id="UGLC01000002">
    <property type="protein sequence ID" value="STT54427.1"/>
    <property type="molecule type" value="Genomic_DNA"/>
</dbReference>
<evidence type="ECO:0000313" key="3">
    <source>
        <dbReference type="EMBL" id="STT54427.1"/>
    </source>
</evidence>
<dbReference type="InterPro" id="IPR015590">
    <property type="entry name" value="Aldehyde_DH_dom"/>
</dbReference>
<name>A0A377WKA8_KLEPN</name>
<dbReference type="InterPro" id="IPR016162">
    <property type="entry name" value="Ald_DH_N"/>
</dbReference>
<feature type="domain" description="Aldehyde dehydrogenase" evidence="2">
    <location>
        <begin position="9"/>
        <end position="178"/>
    </location>
</feature>
<evidence type="ECO:0000256" key="1">
    <source>
        <dbReference type="ARBA" id="ARBA00023002"/>
    </source>
</evidence>
<gene>
    <name evidence="3" type="primary">sad_2</name>
    <name evidence="3" type="ORF">NCTC8849_03014</name>
</gene>
<keyword evidence="1 3" id="KW-0560">Oxidoreductase</keyword>
<dbReference type="AlphaFoldDB" id="A0A377WKA8"/>
<evidence type="ECO:0000313" key="4">
    <source>
        <dbReference type="Proteomes" id="UP000254799"/>
    </source>
</evidence>